<dbReference type="AlphaFoldDB" id="A0A520KV49"/>
<comment type="caution">
    <text evidence="1">The sequence shown here is derived from an EMBL/GenBank/DDBJ whole genome shotgun (WGS) entry which is preliminary data.</text>
</comment>
<dbReference type="EMBL" id="RXIL01000132">
    <property type="protein sequence ID" value="RZN67718.1"/>
    <property type="molecule type" value="Genomic_DNA"/>
</dbReference>
<proteinExistence type="predicted"/>
<accession>A0A520KV49</accession>
<name>A0A520KV49_9EURY</name>
<sequence length="201" mass="23062">MNKKILSVAVIVAVAVFLASAIFATPALTQQQHVYPEGVFGIAEEYKTITDIKKGEPVRIEMPEVHAGREKPDEVGTRWVVITFNRDVDKADLYGCIYSIKPDDWPVAPGDYVIYSDRTIISPPLTTIATVEYHTWTSKYAVERENLDPSSIMEYRMAEVAEKWLPQEIAIEDEDDKYYYTRSFSVFFPHTRYASSMWHPK</sequence>
<reference evidence="1 2" key="1">
    <citation type="journal article" date="2019" name="Nat. Microbiol.">
        <title>Wide diversity of methane and short-chain alkane metabolisms in uncultured archaea.</title>
        <authorList>
            <person name="Borrel G."/>
            <person name="Adam P.S."/>
            <person name="McKay L.J."/>
            <person name="Chen L.X."/>
            <person name="Sierra-Garcia I.N."/>
            <person name="Sieber C.M."/>
            <person name="Letourneur Q."/>
            <person name="Ghozlane A."/>
            <person name="Andersen G.L."/>
            <person name="Li W.J."/>
            <person name="Hallam S.J."/>
            <person name="Muyzer G."/>
            <person name="de Oliveira V.M."/>
            <person name="Inskeep W.P."/>
            <person name="Banfield J.F."/>
            <person name="Gribaldo S."/>
        </authorList>
    </citation>
    <scope>NUCLEOTIDE SEQUENCE [LARGE SCALE GENOMIC DNA]</scope>
    <source>
        <strain evidence="1">NM1b</strain>
    </source>
</reference>
<gene>
    <name evidence="1" type="ORF">EF807_07360</name>
</gene>
<protein>
    <submittedName>
        <fullName evidence="1">Uncharacterized protein</fullName>
    </submittedName>
</protein>
<organism evidence="1 2">
    <name type="scientific">Candidatus Methanolliviera hydrocarbonicum</name>
    <dbReference type="NCBI Taxonomy" id="2491085"/>
    <lineage>
        <taxon>Archaea</taxon>
        <taxon>Methanobacteriati</taxon>
        <taxon>Methanobacteriota</taxon>
        <taxon>Candidatus Methanoliparia</taxon>
        <taxon>Candidatus Methanoliparales</taxon>
        <taxon>Candidatus Methanollivieraceae</taxon>
        <taxon>Candidatus Methanolliviera</taxon>
    </lineage>
</organism>
<dbReference type="Proteomes" id="UP000320766">
    <property type="component" value="Unassembled WGS sequence"/>
</dbReference>
<evidence type="ECO:0000313" key="2">
    <source>
        <dbReference type="Proteomes" id="UP000320766"/>
    </source>
</evidence>
<evidence type="ECO:0000313" key="1">
    <source>
        <dbReference type="EMBL" id="RZN67718.1"/>
    </source>
</evidence>